<dbReference type="GO" id="GO:0005681">
    <property type="term" value="C:spliceosomal complex"/>
    <property type="evidence" value="ECO:0007669"/>
    <property type="project" value="TreeGrafter"/>
</dbReference>
<dbReference type="EMBL" id="JTAI01000004">
    <property type="protein sequence ID" value="PPS94831.1"/>
    <property type="molecule type" value="Genomic_DNA"/>
</dbReference>
<evidence type="ECO:0000256" key="3">
    <source>
        <dbReference type="ARBA" id="ARBA00023242"/>
    </source>
</evidence>
<reference evidence="5 6" key="3">
    <citation type="submission" date="2017-10" db="EMBL/GenBank/DDBJ databases">
        <title>Consistent, comparative and evidence-based genome annotation and re-annotation for the closely-related species, Cryptosporidium parvum, C. hominis and C. tyzzeri.</title>
        <authorList>
            <person name="Baptista R.P."/>
            <person name="Li Y."/>
            <person name="Sateriale A."/>
            <person name="Striepen B."/>
            <person name="Kissinger J.C."/>
        </authorList>
    </citation>
    <scope>NUCLEOTIDE SEQUENCE [LARGE SCALE GENOMIC DNA]</scope>
    <source>
        <strain evidence="5">30976</strain>
    </source>
</reference>
<dbReference type="Proteomes" id="UP000199752">
    <property type="component" value="Chromosome 7"/>
</dbReference>
<reference evidence="4" key="2">
    <citation type="submission" date="2015-08" db="EMBL/GenBank/DDBJ databases">
        <authorList>
            <person name="Babu N.S."/>
            <person name="Beckwith C.J."/>
            <person name="Beseler K.G."/>
            <person name="Brison A."/>
            <person name="Carone J.V."/>
            <person name="Caskin T.P."/>
            <person name="Diamond M."/>
            <person name="Durham M.E."/>
            <person name="Foxe J.M."/>
            <person name="Go M."/>
            <person name="Henderson B.A."/>
            <person name="Jones I.B."/>
            <person name="McGettigan J.A."/>
            <person name="Micheletti S.J."/>
            <person name="Nasrallah M.E."/>
            <person name="Ortiz D."/>
            <person name="Piller C.R."/>
            <person name="Privatt S.R."/>
            <person name="Schneider S.L."/>
            <person name="Sharp S."/>
            <person name="Smith T.C."/>
            <person name="Stanton J.D."/>
            <person name="Ullery H.E."/>
            <person name="Wilson R.J."/>
            <person name="Serrano M.G."/>
            <person name="Buck G."/>
            <person name="Lee V."/>
            <person name="Wang Y."/>
            <person name="Carvalho R."/>
            <person name="Voegtly L."/>
            <person name="Shi R."/>
            <person name="Duckworth R."/>
            <person name="Johnson A."/>
            <person name="Loviza R."/>
            <person name="Walstead R."/>
            <person name="Shah Z."/>
            <person name="Kiflezghi M."/>
            <person name="Wade K."/>
            <person name="Ball S.L."/>
            <person name="Bradley K.W."/>
            <person name="Asai D.J."/>
            <person name="Bowman C.A."/>
            <person name="Russell D.A."/>
            <person name="Pope W.H."/>
            <person name="Jacobs-Sera D."/>
            <person name="Hendrix R.W."/>
            <person name="Hatfull G.F."/>
        </authorList>
    </citation>
    <scope>NUCLEOTIDE SEQUENCE [LARGE SCALE GENOMIC DNA]</scope>
</reference>
<protein>
    <submittedName>
        <fullName evidence="5">G10 protein</fullName>
    </submittedName>
</protein>
<gene>
    <name evidence="4" type="ORF">CHUDEA7_1020</name>
    <name evidence="5" type="ORF">GY17_00001891</name>
</gene>
<evidence type="ECO:0000313" key="4">
    <source>
        <dbReference type="EMBL" id="CUV07080.1"/>
    </source>
</evidence>
<dbReference type="VEuPathDB" id="CryptoDB:CHUDEA7_1020"/>
<comment type="subcellular location">
    <subcellularLocation>
        <location evidence="1">Nucleus</location>
    </subcellularLocation>
</comment>
<dbReference type="Pfam" id="PF01125">
    <property type="entry name" value="BUD31"/>
    <property type="match status" value="1"/>
</dbReference>
<keyword evidence="6" id="KW-1185">Reference proteome</keyword>
<name>A0A0S4TI52_CRYHO</name>
<dbReference type="VEuPathDB" id="CryptoDB:GY17_00001891"/>
<proteinExistence type="inferred from homology"/>
<evidence type="ECO:0000256" key="1">
    <source>
        <dbReference type="ARBA" id="ARBA00004123"/>
    </source>
</evidence>
<comment type="similarity">
    <text evidence="2">Belongs to the BUD31 (G10) family.</text>
</comment>
<dbReference type="PANTHER" id="PTHR19411">
    <property type="entry name" value="PROTEIN BUD31-RELATED"/>
    <property type="match status" value="1"/>
</dbReference>
<sequence>MVKQFTNVPIPQGWDQIKDELEKYNEMMREAENSSTKGKKKNEYLWPIYRINHLRSRFIYTKYYLDKEISRDLYEYCLDHGYADKDLIAKWKKQGYEYLCCINCISTSNTNYGTTCICRVPRDQLQDDGEDIECINCGCNGCST</sequence>
<dbReference type="InterPro" id="IPR001748">
    <property type="entry name" value="BUD31"/>
</dbReference>
<dbReference type="Proteomes" id="UP001429100">
    <property type="component" value="Unassembled WGS sequence"/>
</dbReference>
<dbReference type="PANTHER" id="PTHR19411:SF0">
    <property type="entry name" value="PROTEIN BUD31 HOMOLOG"/>
    <property type="match status" value="1"/>
</dbReference>
<evidence type="ECO:0000313" key="6">
    <source>
        <dbReference type="Proteomes" id="UP001429100"/>
    </source>
</evidence>
<dbReference type="PRINTS" id="PR00322">
    <property type="entry name" value="G10"/>
</dbReference>
<dbReference type="VEuPathDB" id="CryptoDB:ChTU502y2012_407g0505"/>
<dbReference type="OrthoDB" id="277109at2759"/>
<evidence type="ECO:0000256" key="2">
    <source>
        <dbReference type="ARBA" id="ARBA00005287"/>
    </source>
</evidence>
<dbReference type="AlphaFoldDB" id="A0A0S4TI52"/>
<evidence type="ECO:0000313" key="5">
    <source>
        <dbReference type="EMBL" id="PPS94831.1"/>
    </source>
</evidence>
<organism evidence="4">
    <name type="scientific">Cryptosporidium hominis</name>
    <dbReference type="NCBI Taxonomy" id="237895"/>
    <lineage>
        <taxon>Eukaryota</taxon>
        <taxon>Sar</taxon>
        <taxon>Alveolata</taxon>
        <taxon>Apicomplexa</taxon>
        <taxon>Conoidasida</taxon>
        <taxon>Coccidia</taxon>
        <taxon>Eucoccidiorida</taxon>
        <taxon>Eimeriorina</taxon>
        <taxon>Cryptosporidiidae</taxon>
        <taxon>Cryptosporidium</taxon>
    </lineage>
</organism>
<accession>A0A0S4TI52</accession>
<reference evidence="5 6" key="1">
    <citation type="submission" date="2014-11" db="EMBL/GenBank/DDBJ databases">
        <title>Comparative genomic analysis of Cryptosporidium hominis reveals occurrence of genetic recombination in virulent subtypes.</title>
        <authorList>
            <person name="Guo Y."/>
            <person name="Tang K."/>
            <person name="Frace M."/>
            <person name="Li N."/>
            <person name="Roellig D.M."/>
            <person name="Sammons S."/>
            <person name="Knipe K."/>
            <person name="Rowe L."/>
            <person name="Feng Y."/>
            <person name="Xiao L."/>
        </authorList>
    </citation>
    <scope>NUCLEOTIDE SEQUENCE [LARGE SCALE GENOMIC DNA]</scope>
    <source>
        <strain evidence="5">30976</strain>
    </source>
</reference>
<keyword evidence="3" id="KW-0539">Nucleus</keyword>
<dbReference type="EMBL" id="LN877953">
    <property type="protein sequence ID" value="CUV07080.1"/>
    <property type="molecule type" value="Genomic_DNA"/>
</dbReference>
<dbReference type="VEuPathDB" id="CryptoDB:Chro.70126"/>
<dbReference type="GO" id="GO:0000398">
    <property type="term" value="P:mRNA splicing, via spliceosome"/>
    <property type="evidence" value="ECO:0007669"/>
    <property type="project" value="TreeGrafter"/>
</dbReference>